<dbReference type="AlphaFoldDB" id="A0A3P7EUG5"/>
<keyword evidence="7" id="KW-1185">Reference proteome</keyword>
<feature type="transmembrane region" description="Helical" evidence="5">
    <location>
        <begin position="202"/>
        <end position="225"/>
    </location>
</feature>
<feature type="transmembrane region" description="Helical" evidence="5">
    <location>
        <begin position="175"/>
        <end position="196"/>
    </location>
</feature>
<dbReference type="InterPro" id="IPR003689">
    <property type="entry name" value="ZIP"/>
</dbReference>
<comment type="subcellular location">
    <subcellularLocation>
        <location evidence="1">Membrane</location>
        <topology evidence="1">Multi-pass membrane protein</topology>
    </subcellularLocation>
</comment>
<evidence type="ECO:0000313" key="6">
    <source>
        <dbReference type="EMBL" id="VDM19839.1"/>
    </source>
</evidence>
<evidence type="ECO:0000256" key="4">
    <source>
        <dbReference type="ARBA" id="ARBA00023136"/>
    </source>
</evidence>
<dbReference type="PANTHER" id="PTHR11040:SF76">
    <property type="entry name" value="ZINC TRANSPORTER ZIP3"/>
    <property type="match status" value="1"/>
</dbReference>
<reference evidence="6 7" key="1">
    <citation type="submission" date="2018-11" db="EMBL/GenBank/DDBJ databases">
        <authorList>
            <consortium name="Pathogen Informatics"/>
        </authorList>
    </citation>
    <scope>NUCLEOTIDE SEQUENCE [LARGE SCALE GENOMIC DNA]</scope>
</reference>
<dbReference type="GO" id="GO:0005385">
    <property type="term" value="F:zinc ion transmembrane transporter activity"/>
    <property type="evidence" value="ECO:0007669"/>
    <property type="project" value="TreeGrafter"/>
</dbReference>
<feature type="transmembrane region" description="Helical" evidence="5">
    <location>
        <begin position="273"/>
        <end position="297"/>
    </location>
</feature>
<dbReference type="Proteomes" id="UP000270924">
    <property type="component" value="Unassembled WGS sequence"/>
</dbReference>
<evidence type="ECO:0000256" key="2">
    <source>
        <dbReference type="ARBA" id="ARBA00022692"/>
    </source>
</evidence>
<dbReference type="OrthoDB" id="448280at2759"/>
<dbReference type="OMA" id="EANRNEC"/>
<evidence type="ECO:0000256" key="1">
    <source>
        <dbReference type="ARBA" id="ARBA00004141"/>
    </source>
</evidence>
<evidence type="ECO:0008006" key="8">
    <source>
        <dbReference type="Google" id="ProtNLM"/>
    </source>
</evidence>
<feature type="transmembrane region" description="Helical" evidence="5">
    <location>
        <begin position="309"/>
        <end position="326"/>
    </location>
</feature>
<evidence type="ECO:0000313" key="7">
    <source>
        <dbReference type="Proteomes" id="UP000270924"/>
    </source>
</evidence>
<dbReference type="GO" id="GO:0005886">
    <property type="term" value="C:plasma membrane"/>
    <property type="evidence" value="ECO:0007669"/>
    <property type="project" value="TreeGrafter"/>
</dbReference>
<keyword evidence="2 5" id="KW-0812">Transmembrane</keyword>
<feature type="transmembrane region" description="Helical" evidence="5">
    <location>
        <begin position="6"/>
        <end position="24"/>
    </location>
</feature>
<feature type="transmembrane region" description="Helical" evidence="5">
    <location>
        <begin position="237"/>
        <end position="261"/>
    </location>
</feature>
<dbReference type="PANTHER" id="PTHR11040">
    <property type="entry name" value="ZINC/IRON TRANSPORTER"/>
    <property type="match status" value="1"/>
</dbReference>
<protein>
    <recommendedName>
        <fullName evidence="8">ZIP Zinc transporter</fullName>
    </recommendedName>
</protein>
<sequence>MSILVVKIVMLATMGAFALLFGLLPTKIYKYVEIQRATKLSKEKLATRFLSILSCLSGGVFFGVCLLDLLPTASEAFDKIKQENGWETEYPFTEVLIGCGFFIVYLMEVLAIHICGQDHMDYEANRNECKNCKNEKDVIEESFSNGEQEVKENQENKEQTDASIMESKVSGKDKFVKSVTLVTAFAVHSCLEGFAFGVQLQYTMFSVTTLFIGIIVHKSVVAFSIGMNLIKTHPNKIYFVMSLIIFVALTSPIGGFIGIALEGTELGEQSQNIVTAIASSLANGTFIYITFFEILYAEHGHGERKMEQWLSVAVGFGLIAILMLFAH</sequence>
<dbReference type="InParanoid" id="A0A3P7EUG5"/>
<proteinExistence type="predicted"/>
<dbReference type="Pfam" id="PF02535">
    <property type="entry name" value="Zip"/>
    <property type="match status" value="1"/>
</dbReference>
<dbReference type="FunCoup" id="A0A3P7EUG5">
    <property type="interactions" value="3"/>
</dbReference>
<feature type="transmembrane region" description="Helical" evidence="5">
    <location>
        <begin position="90"/>
        <end position="112"/>
    </location>
</feature>
<keyword evidence="4 5" id="KW-0472">Membrane</keyword>
<name>A0A3P7EUG5_WUCBA</name>
<evidence type="ECO:0000256" key="5">
    <source>
        <dbReference type="SAM" id="Phobius"/>
    </source>
</evidence>
<keyword evidence="3 5" id="KW-1133">Transmembrane helix</keyword>
<gene>
    <name evidence="6" type="ORF">WBA_LOCUS10850</name>
</gene>
<evidence type="ECO:0000256" key="3">
    <source>
        <dbReference type="ARBA" id="ARBA00022989"/>
    </source>
</evidence>
<dbReference type="EMBL" id="UYWW01012227">
    <property type="protein sequence ID" value="VDM19839.1"/>
    <property type="molecule type" value="Genomic_DNA"/>
</dbReference>
<feature type="transmembrane region" description="Helical" evidence="5">
    <location>
        <begin position="45"/>
        <end position="70"/>
    </location>
</feature>
<organism evidence="6 7">
    <name type="scientific">Wuchereria bancrofti</name>
    <dbReference type="NCBI Taxonomy" id="6293"/>
    <lineage>
        <taxon>Eukaryota</taxon>
        <taxon>Metazoa</taxon>
        <taxon>Ecdysozoa</taxon>
        <taxon>Nematoda</taxon>
        <taxon>Chromadorea</taxon>
        <taxon>Rhabditida</taxon>
        <taxon>Spirurina</taxon>
        <taxon>Spiruromorpha</taxon>
        <taxon>Filarioidea</taxon>
        <taxon>Onchocercidae</taxon>
        <taxon>Wuchereria</taxon>
    </lineage>
</organism>
<accession>A0A3P7EUG5</accession>